<reference evidence="2 3" key="1">
    <citation type="journal article" date="2012" name="Nat. Commun.">
        <title>A multi-omic map of the lipid-producing yeast Rhodosporidium toruloides.</title>
        <authorList>
            <person name="Zhu Z."/>
            <person name="Zhang S."/>
            <person name="Liu H."/>
            <person name="Shen H."/>
            <person name="Lin X."/>
            <person name="Yang F."/>
            <person name="Zhou Y.J."/>
            <person name="Jin G."/>
            <person name="Ye M."/>
            <person name="Zou H."/>
            <person name="Zou H."/>
            <person name="Zhao Z.K."/>
        </authorList>
    </citation>
    <scope>NUCLEOTIDE SEQUENCE [LARGE SCALE GENOMIC DNA]</scope>
    <source>
        <strain evidence="2 3">NP11</strain>
    </source>
</reference>
<evidence type="ECO:0000313" key="3">
    <source>
        <dbReference type="Proteomes" id="UP000016926"/>
    </source>
</evidence>
<dbReference type="GeneID" id="27366018"/>
<dbReference type="RefSeq" id="XP_016272253.1">
    <property type="nucleotide sequence ID" value="XM_016415683.1"/>
</dbReference>
<dbReference type="AlphaFoldDB" id="M7XBJ2"/>
<dbReference type="Proteomes" id="UP000016926">
    <property type="component" value="Unassembled WGS sequence"/>
</dbReference>
<evidence type="ECO:0000313" key="2">
    <source>
        <dbReference type="EMBL" id="EMS21134.1"/>
    </source>
</evidence>
<dbReference type="HOGENOM" id="CLU_2134962_0_0_1"/>
<protein>
    <submittedName>
        <fullName evidence="2">Uncharacterized protein</fullName>
    </submittedName>
</protein>
<feature type="compositionally biased region" description="Acidic residues" evidence="1">
    <location>
        <begin position="72"/>
        <end position="95"/>
    </location>
</feature>
<dbReference type="EMBL" id="KB722657">
    <property type="protein sequence ID" value="EMS21134.1"/>
    <property type="molecule type" value="Genomic_DNA"/>
</dbReference>
<gene>
    <name evidence="2" type="ORF">RHTO_02005</name>
</gene>
<accession>M7XBJ2</accession>
<feature type="region of interest" description="Disordered" evidence="1">
    <location>
        <begin position="66"/>
        <end position="113"/>
    </location>
</feature>
<evidence type="ECO:0000256" key="1">
    <source>
        <dbReference type="SAM" id="MobiDB-lite"/>
    </source>
</evidence>
<proteinExistence type="predicted"/>
<sequence>MHYIVYSRIFEELNCPTVSLLAPSLKAPRLLPRTDSTAPNLQIRLEGRERDGFNLEGVEWKRQVIEPPDYGFLDEESGVADDDPADDESDEDESDAASRAHRSSNRHPVASPP</sequence>
<organism evidence="2 3">
    <name type="scientific">Rhodotorula toruloides (strain NP11)</name>
    <name type="common">Yeast</name>
    <name type="synonym">Rhodosporidium toruloides</name>
    <dbReference type="NCBI Taxonomy" id="1130832"/>
    <lineage>
        <taxon>Eukaryota</taxon>
        <taxon>Fungi</taxon>
        <taxon>Dikarya</taxon>
        <taxon>Basidiomycota</taxon>
        <taxon>Pucciniomycotina</taxon>
        <taxon>Microbotryomycetes</taxon>
        <taxon>Sporidiobolales</taxon>
        <taxon>Sporidiobolaceae</taxon>
        <taxon>Rhodotorula</taxon>
    </lineage>
</organism>
<keyword evidence="3" id="KW-1185">Reference proteome</keyword>
<name>M7XBJ2_RHOT1</name>